<accession>A0A0S4IYN1</accession>
<proteinExistence type="predicted"/>
<feature type="signal peptide" evidence="1">
    <location>
        <begin position="1"/>
        <end position="21"/>
    </location>
</feature>
<dbReference type="AlphaFoldDB" id="A0A0S4IYN1"/>
<protein>
    <recommendedName>
        <fullName evidence="4">Membrane-associated protein</fullName>
    </recommendedName>
</protein>
<keyword evidence="3" id="KW-1185">Reference proteome</keyword>
<gene>
    <name evidence="2" type="ORF">BSAL_75810</name>
</gene>
<dbReference type="Proteomes" id="UP000051952">
    <property type="component" value="Unassembled WGS sequence"/>
</dbReference>
<dbReference type="VEuPathDB" id="TriTrypDB:BSAL_75810"/>
<evidence type="ECO:0000313" key="2">
    <source>
        <dbReference type="EMBL" id="CUG20880.1"/>
    </source>
</evidence>
<dbReference type="OrthoDB" id="5854875at2759"/>
<dbReference type="EMBL" id="CYKH01000699">
    <property type="protein sequence ID" value="CUG20880.1"/>
    <property type="molecule type" value="Genomic_DNA"/>
</dbReference>
<reference evidence="3" key="1">
    <citation type="submission" date="2015-09" db="EMBL/GenBank/DDBJ databases">
        <authorList>
            <consortium name="Pathogen Informatics"/>
        </authorList>
    </citation>
    <scope>NUCLEOTIDE SEQUENCE [LARGE SCALE GENOMIC DNA]</scope>
    <source>
        <strain evidence="3">Lake Konstanz</strain>
    </source>
</reference>
<sequence length="200" mass="20772">MQSSIHVLCLLAAFLLSSCSAFESNANCTTLETYTDCSQHLHCEWCGSEEGTYPTSVCFARGSGLSCCTAKNNNNTQCGESSAAICEENQQCYQESIDGDNGDCLVPVCCGPPTPAPCAQSCMAATSTCCGFQQQQNTYGIGFSCAAGLTCCGAGGVNTEFSCCEKGGSCCTVPDQSAFWCCPPSQTCNMNGGCNLPPTL</sequence>
<evidence type="ECO:0008006" key="4">
    <source>
        <dbReference type="Google" id="ProtNLM"/>
    </source>
</evidence>
<name>A0A0S4IYN1_BODSA</name>
<keyword evidence="1" id="KW-0732">Signal</keyword>
<feature type="chain" id="PRO_5006621698" description="Membrane-associated protein" evidence="1">
    <location>
        <begin position="22"/>
        <end position="200"/>
    </location>
</feature>
<evidence type="ECO:0000313" key="3">
    <source>
        <dbReference type="Proteomes" id="UP000051952"/>
    </source>
</evidence>
<organism evidence="2 3">
    <name type="scientific">Bodo saltans</name>
    <name type="common">Flagellated protozoan</name>
    <dbReference type="NCBI Taxonomy" id="75058"/>
    <lineage>
        <taxon>Eukaryota</taxon>
        <taxon>Discoba</taxon>
        <taxon>Euglenozoa</taxon>
        <taxon>Kinetoplastea</taxon>
        <taxon>Metakinetoplastina</taxon>
        <taxon>Eubodonida</taxon>
        <taxon>Bodonidae</taxon>
        <taxon>Bodo</taxon>
    </lineage>
</organism>
<evidence type="ECO:0000256" key="1">
    <source>
        <dbReference type="SAM" id="SignalP"/>
    </source>
</evidence>